<evidence type="ECO:0000313" key="3">
    <source>
        <dbReference type="EMBL" id="CAN95025.1"/>
    </source>
</evidence>
<accession>A9FFT1</accession>
<gene>
    <name evidence="3" type="ordered locus">sce4862</name>
</gene>
<dbReference type="RefSeq" id="WP_012237494.1">
    <property type="nucleotide sequence ID" value="NC_010162.1"/>
</dbReference>
<dbReference type="Proteomes" id="UP000002139">
    <property type="component" value="Chromosome"/>
</dbReference>
<feature type="signal peptide" evidence="2">
    <location>
        <begin position="1"/>
        <end position="30"/>
    </location>
</feature>
<evidence type="ECO:0000256" key="1">
    <source>
        <dbReference type="SAM" id="MobiDB-lite"/>
    </source>
</evidence>
<protein>
    <recommendedName>
        <fullName evidence="5">Secreted protein</fullName>
    </recommendedName>
</protein>
<evidence type="ECO:0008006" key="5">
    <source>
        <dbReference type="Google" id="ProtNLM"/>
    </source>
</evidence>
<dbReference type="OrthoDB" id="5515906at2"/>
<dbReference type="AlphaFoldDB" id="A9FFT1"/>
<dbReference type="KEGG" id="scl:sce4862"/>
<evidence type="ECO:0000313" key="4">
    <source>
        <dbReference type="Proteomes" id="UP000002139"/>
    </source>
</evidence>
<evidence type="ECO:0000256" key="2">
    <source>
        <dbReference type="SAM" id="SignalP"/>
    </source>
</evidence>
<dbReference type="STRING" id="448385.sce4862"/>
<keyword evidence="2" id="KW-0732">Signal</keyword>
<feature type="compositionally biased region" description="Low complexity" evidence="1">
    <location>
        <begin position="152"/>
        <end position="197"/>
    </location>
</feature>
<proteinExistence type="predicted"/>
<sequence length="387" mass="38374">MRAERYPARGAAAGLRLAAALVALPGLLGAAPDAAGAPASASAPARATVSLSGDPADATFQRIRDELRALDVHITTGDPEDADARVVVARKRATITLAARHGGGELDVAVRRGEGPEVLALAAVELLRARLLHRDASRPPSTGVAAAGGHGHPPSASSPEGGSAARPAASAATTSQASPATRAPASSSTSPADQPSSQRAGGGARPRTRLAASVGPTLLVAFGDVPATPALSIGASAIFRGWYVAVDGTTTLGGTSWSVPGGRIEHGVSFVGAAAGGARSFASGHGLATLGAGASVLRLHYQTLLASPVFDGASGAAWAAVPHVEAAVRWYVHDHAGFRLGGLAGAALPAIDIPYPERSAGSPGSAAGATRYGRPLLAVSLSLEARL</sequence>
<name>A9FFT1_SORC5</name>
<dbReference type="HOGENOM" id="CLU_713521_0_0_7"/>
<feature type="region of interest" description="Disordered" evidence="1">
    <location>
        <begin position="137"/>
        <end position="209"/>
    </location>
</feature>
<dbReference type="EMBL" id="AM746676">
    <property type="protein sequence ID" value="CAN95025.1"/>
    <property type="molecule type" value="Genomic_DNA"/>
</dbReference>
<keyword evidence="4" id="KW-1185">Reference proteome</keyword>
<organism evidence="3 4">
    <name type="scientific">Sorangium cellulosum (strain So ce56)</name>
    <name type="common">Polyangium cellulosum (strain So ce56)</name>
    <dbReference type="NCBI Taxonomy" id="448385"/>
    <lineage>
        <taxon>Bacteria</taxon>
        <taxon>Pseudomonadati</taxon>
        <taxon>Myxococcota</taxon>
        <taxon>Polyangia</taxon>
        <taxon>Polyangiales</taxon>
        <taxon>Polyangiaceae</taxon>
        <taxon>Sorangium</taxon>
    </lineage>
</organism>
<feature type="chain" id="PRO_5002734957" description="Secreted protein" evidence="2">
    <location>
        <begin position="31"/>
        <end position="387"/>
    </location>
</feature>
<dbReference type="BioCyc" id="SCEL448385:SCE_RS24950-MONOMER"/>
<reference evidence="3 4" key="1">
    <citation type="journal article" date="2007" name="Nat. Biotechnol.">
        <title>Complete genome sequence of the myxobacterium Sorangium cellulosum.</title>
        <authorList>
            <person name="Schneiker S."/>
            <person name="Perlova O."/>
            <person name="Kaiser O."/>
            <person name="Gerth K."/>
            <person name="Alici A."/>
            <person name="Altmeyer M.O."/>
            <person name="Bartels D."/>
            <person name="Bekel T."/>
            <person name="Beyer S."/>
            <person name="Bode E."/>
            <person name="Bode H.B."/>
            <person name="Bolten C.J."/>
            <person name="Choudhuri J.V."/>
            <person name="Doss S."/>
            <person name="Elnakady Y.A."/>
            <person name="Frank B."/>
            <person name="Gaigalat L."/>
            <person name="Goesmann A."/>
            <person name="Groeger C."/>
            <person name="Gross F."/>
            <person name="Jelsbak L."/>
            <person name="Jelsbak L."/>
            <person name="Kalinowski J."/>
            <person name="Kegler C."/>
            <person name="Knauber T."/>
            <person name="Konietzny S."/>
            <person name="Kopp M."/>
            <person name="Krause L."/>
            <person name="Krug D."/>
            <person name="Linke B."/>
            <person name="Mahmud T."/>
            <person name="Martinez-Arias R."/>
            <person name="McHardy A.C."/>
            <person name="Merai M."/>
            <person name="Meyer F."/>
            <person name="Mormann S."/>
            <person name="Munoz-Dorado J."/>
            <person name="Perez J."/>
            <person name="Pradella S."/>
            <person name="Rachid S."/>
            <person name="Raddatz G."/>
            <person name="Rosenau F."/>
            <person name="Rueckert C."/>
            <person name="Sasse F."/>
            <person name="Scharfe M."/>
            <person name="Schuster S.C."/>
            <person name="Suen G."/>
            <person name="Treuner-Lange A."/>
            <person name="Velicer G.J."/>
            <person name="Vorholter F.-J."/>
            <person name="Weissman K.J."/>
            <person name="Welch R.D."/>
            <person name="Wenzel S.C."/>
            <person name="Whitworth D.E."/>
            <person name="Wilhelm S."/>
            <person name="Wittmann C."/>
            <person name="Bloecker H."/>
            <person name="Puehler A."/>
            <person name="Mueller R."/>
        </authorList>
    </citation>
    <scope>NUCLEOTIDE SEQUENCE [LARGE SCALE GENOMIC DNA]</scope>
    <source>
        <strain evidence="4">So ce56</strain>
    </source>
</reference>